<dbReference type="RefSeq" id="WP_074448333.1">
    <property type="nucleotide sequence ID" value="NZ_FMAE01000019.1"/>
</dbReference>
<gene>
    <name evidence="2" type="ORF">GA0061099_101910</name>
</gene>
<feature type="compositionally biased region" description="Basic and acidic residues" evidence="1">
    <location>
        <begin position="107"/>
        <end position="119"/>
    </location>
</feature>
<reference evidence="2 3" key="1">
    <citation type="submission" date="2016-08" db="EMBL/GenBank/DDBJ databases">
        <authorList>
            <person name="Seilhamer J.J."/>
        </authorList>
    </citation>
    <scope>NUCLEOTIDE SEQUENCE [LARGE SCALE GENOMIC DNA]</scope>
    <source>
        <strain evidence="2 3">CCBAU 10071</strain>
    </source>
</reference>
<proteinExistence type="predicted"/>
<dbReference type="AlphaFoldDB" id="A0A1C3XH10"/>
<accession>A0A1C3XH10</accession>
<dbReference type="EMBL" id="FMAE01000019">
    <property type="protein sequence ID" value="SCB51528.1"/>
    <property type="molecule type" value="Genomic_DNA"/>
</dbReference>
<dbReference type="Proteomes" id="UP000183174">
    <property type="component" value="Unassembled WGS sequence"/>
</dbReference>
<evidence type="ECO:0000313" key="2">
    <source>
        <dbReference type="EMBL" id="SCB51528.1"/>
    </source>
</evidence>
<protein>
    <submittedName>
        <fullName evidence="2">Uncharacterized protein</fullName>
    </submittedName>
</protein>
<evidence type="ECO:0000256" key="1">
    <source>
        <dbReference type="SAM" id="MobiDB-lite"/>
    </source>
</evidence>
<feature type="region of interest" description="Disordered" evidence="1">
    <location>
        <begin position="107"/>
        <end position="135"/>
    </location>
</feature>
<sequence>MGLEMRRRDYIPLKTRLAATLCEILTDDGTGKLVNVIPHEDAVKMIEDQVLSLFHFDHAIYHAQGGADAFWNLTPTIPEHREKTRKRDITQIAKTRRIEQRETEFRARLLAKHRGEPRPPSRWPKRSFPKRKEAA</sequence>
<evidence type="ECO:0000313" key="3">
    <source>
        <dbReference type="Proteomes" id="UP000183174"/>
    </source>
</evidence>
<organism evidence="2 3">
    <name type="scientific">Bradyrhizobium yuanmingense</name>
    <dbReference type="NCBI Taxonomy" id="108015"/>
    <lineage>
        <taxon>Bacteria</taxon>
        <taxon>Pseudomonadati</taxon>
        <taxon>Pseudomonadota</taxon>
        <taxon>Alphaproteobacteria</taxon>
        <taxon>Hyphomicrobiales</taxon>
        <taxon>Nitrobacteraceae</taxon>
        <taxon>Bradyrhizobium</taxon>
    </lineage>
</organism>
<name>A0A1C3XH10_9BRAD</name>